<gene>
    <name evidence="1" type="ORF">B0H67DRAFT_650038</name>
</gene>
<evidence type="ECO:0000313" key="1">
    <source>
        <dbReference type="EMBL" id="KAK0702647.1"/>
    </source>
</evidence>
<accession>A0AA39ZS68</accession>
<dbReference type="Proteomes" id="UP001172102">
    <property type="component" value="Unassembled WGS sequence"/>
</dbReference>
<name>A0AA39ZS68_9PEZI</name>
<protein>
    <recommendedName>
        <fullName evidence="3">Ankyrin repeat protein</fullName>
    </recommendedName>
</protein>
<reference evidence="1" key="1">
    <citation type="submission" date="2023-06" db="EMBL/GenBank/DDBJ databases">
        <title>Genome-scale phylogeny and comparative genomics of the fungal order Sordariales.</title>
        <authorList>
            <consortium name="Lawrence Berkeley National Laboratory"/>
            <person name="Hensen N."/>
            <person name="Bonometti L."/>
            <person name="Westerberg I."/>
            <person name="Brannstrom I.O."/>
            <person name="Guillou S."/>
            <person name="Cros-Aarteil S."/>
            <person name="Calhoun S."/>
            <person name="Haridas S."/>
            <person name="Kuo A."/>
            <person name="Mondo S."/>
            <person name="Pangilinan J."/>
            <person name="Riley R."/>
            <person name="Labutti K."/>
            <person name="Andreopoulos B."/>
            <person name="Lipzen A."/>
            <person name="Chen C."/>
            <person name="Yanf M."/>
            <person name="Daum C."/>
            <person name="Ng V."/>
            <person name="Clum A."/>
            <person name="Steindorff A."/>
            <person name="Ohm R."/>
            <person name="Martin F."/>
            <person name="Silar P."/>
            <person name="Natvig D."/>
            <person name="Lalanne C."/>
            <person name="Gautier V."/>
            <person name="Ament-Velasquez S.L."/>
            <person name="Kruys A."/>
            <person name="Hutchinson M.I."/>
            <person name="Powell A.J."/>
            <person name="Barry K."/>
            <person name="Miller A.N."/>
            <person name="Grigoriev I.V."/>
            <person name="Debuchy R."/>
            <person name="Gladieux P."/>
            <person name="Thoren M.H."/>
            <person name="Johannesson H."/>
        </authorList>
    </citation>
    <scope>NUCLEOTIDE SEQUENCE</scope>
    <source>
        <strain evidence="1">SMH4607-1</strain>
    </source>
</reference>
<dbReference type="SUPFAM" id="SSF48403">
    <property type="entry name" value="Ankyrin repeat"/>
    <property type="match status" value="1"/>
</dbReference>
<dbReference type="Gene3D" id="1.25.40.20">
    <property type="entry name" value="Ankyrin repeat-containing domain"/>
    <property type="match status" value="1"/>
</dbReference>
<organism evidence="1 2">
    <name type="scientific">Lasiosphaeris hirsuta</name>
    <dbReference type="NCBI Taxonomy" id="260670"/>
    <lineage>
        <taxon>Eukaryota</taxon>
        <taxon>Fungi</taxon>
        <taxon>Dikarya</taxon>
        <taxon>Ascomycota</taxon>
        <taxon>Pezizomycotina</taxon>
        <taxon>Sordariomycetes</taxon>
        <taxon>Sordariomycetidae</taxon>
        <taxon>Sordariales</taxon>
        <taxon>Lasiosphaeriaceae</taxon>
        <taxon>Lasiosphaeris</taxon>
    </lineage>
</organism>
<sequence length="71" mass="7581">MRAALTASLDTKDWELSIFCKQVAGLLVKAGADVNAAPLSGMTYLAPAIDDIKVVKLLINHGVKVTLARWS</sequence>
<dbReference type="AlphaFoldDB" id="A0AA39ZS68"/>
<keyword evidence="2" id="KW-1185">Reference proteome</keyword>
<comment type="caution">
    <text evidence="1">The sequence shown here is derived from an EMBL/GenBank/DDBJ whole genome shotgun (WGS) entry which is preliminary data.</text>
</comment>
<dbReference type="InterPro" id="IPR036770">
    <property type="entry name" value="Ankyrin_rpt-contain_sf"/>
</dbReference>
<dbReference type="EMBL" id="JAUKUA010000008">
    <property type="protein sequence ID" value="KAK0702647.1"/>
    <property type="molecule type" value="Genomic_DNA"/>
</dbReference>
<proteinExistence type="predicted"/>
<evidence type="ECO:0008006" key="3">
    <source>
        <dbReference type="Google" id="ProtNLM"/>
    </source>
</evidence>
<evidence type="ECO:0000313" key="2">
    <source>
        <dbReference type="Proteomes" id="UP001172102"/>
    </source>
</evidence>